<accession>A0ABX7BJW3</accession>
<evidence type="ECO:0000313" key="1">
    <source>
        <dbReference type="EMBL" id="QQP93981.1"/>
    </source>
</evidence>
<protein>
    <submittedName>
        <fullName evidence="1">Uncharacterized protein</fullName>
    </submittedName>
</protein>
<keyword evidence="2" id="KW-1185">Reference proteome</keyword>
<evidence type="ECO:0000313" key="2">
    <source>
        <dbReference type="Proteomes" id="UP000595197"/>
    </source>
</evidence>
<geneLocation type="plasmid" evidence="1 2">
    <name>pTT6-4</name>
</geneLocation>
<dbReference type="Proteomes" id="UP000595197">
    <property type="component" value="Plasmid pTT6-4"/>
</dbReference>
<dbReference type="RefSeq" id="WP_201083818.1">
    <property type="nucleotide sequence ID" value="NZ_CP067424.1"/>
</dbReference>
<gene>
    <name evidence="1" type="ORF">IGS68_34965</name>
</gene>
<name>A0ABX7BJW3_9PROT</name>
<keyword evidence="1" id="KW-0614">Plasmid</keyword>
<reference evidence="1" key="1">
    <citation type="submission" date="2021-02" db="EMBL/GenBank/DDBJ databases">
        <title>Skermanella TT6 skin isolate.</title>
        <authorList>
            <person name="Lee K."/>
            <person name="Ganzorig M."/>
        </authorList>
    </citation>
    <scope>NUCLEOTIDE SEQUENCE</scope>
    <source>
        <strain evidence="1">TT6</strain>
    </source>
</reference>
<proteinExistence type="predicted"/>
<dbReference type="EMBL" id="CP067424">
    <property type="protein sequence ID" value="QQP93981.1"/>
    <property type="molecule type" value="Genomic_DNA"/>
</dbReference>
<organism evidence="1 2">
    <name type="scientific">Skermanella cutis</name>
    <dbReference type="NCBI Taxonomy" id="2775420"/>
    <lineage>
        <taxon>Bacteria</taxon>
        <taxon>Pseudomonadati</taxon>
        <taxon>Pseudomonadota</taxon>
        <taxon>Alphaproteobacteria</taxon>
        <taxon>Rhodospirillales</taxon>
        <taxon>Azospirillaceae</taxon>
        <taxon>Skermanella</taxon>
    </lineage>
</organism>
<sequence length="65" mass="6784">MLMDETAAAVAALDAVARRLSGAPARQLAVMRAQLLELTREAVRTPAGDPGVTAVELRIVSRKAG</sequence>